<evidence type="ECO:0000313" key="2">
    <source>
        <dbReference type="Proteomes" id="UP000005268"/>
    </source>
</evidence>
<dbReference type="KEGG" id="ppi:YSA_11016"/>
<evidence type="ECO:0000313" key="1">
    <source>
        <dbReference type="EMBL" id="AFK72741.1"/>
    </source>
</evidence>
<dbReference type="AlphaFoldDB" id="I3V4S0"/>
<protein>
    <submittedName>
        <fullName evidence="1">Uncharacterized protein</fullName>
    </submittedName>
</protein>
<sequence>MTCASVYNCRAFTDLFVRRDSGLVFRAAPHALLINRPIANAAAESSRQGIDAIAERIGSQGRRWHNACGPAG</sequence>
<dbReference type="Proteomes" id="UP000005268">
    <property type="component" value="Chromosome"/>
</dbReference>
<name>I3V4S0_PSEPU</name>
<proteinExistence type="predicted"/>
<organism evidence="1 2">
    <name type="scientific">Pseudomonas putida ND6</name>
    <dbReference type="NCBI Taxonomy" id="231023"/>
    <lineage>
        <taxon>Bacteria</taxon>
        <taxon>Pseudomonadati</taxon>
        <taxon>Pseudomonadota</taxon>
        <taxon>Gammaproteobacteria</taxon>
        <taxon>Pseudomonadales</taxon>
        <taxon>Pseudomonadaceae</taxon>
        <taxon>Pseudomonas</taxon>
    </lineage>
</organism>
<reference evidence="1 2" key="1">
    <citation type="journal article" date="2012" name="J. Bacteriol.">
        <title>Complete Genome Sequence of the Naphthalene-Degrading Pseudomonas putida Strain ND6.</title>
        <authorList>
            <person name="Li S."/>
            <person name="Zhao H."/>
            <person name="Li Y."/>
            <person name="Niu S."/>
            <person name="Cai B."/>
        </authorList>
    </citation>
    <scope>NUCLEOTIDE SEQUENCE [LARGE SCALE GENOMIC DNA]</scope>
    <source>
        <strain evidence="1 2">ND6</strain>
    </source>
</reference>
<accession>I3V4S0</accession>
<gene>
    <name evidence="1" type="ORF">YSA_11016</name>
</gene>
<dbReference type="EMBL" id="CP003588">
    <property type="protein sequence ID" value="AFK72741.1"/>
    <property type="molecule type" value="Genomic_DNA"/>
</dbReference>
<dbReference type="HOGENOM" id="CLU_2719284_0_0_6"/>